<dbReference type="AlphaFoldDB" id="A0A5J9SEN7"/>
<dbReference type="Gramene" id="TVT97236">
    <property type="protein sequence ID" value="TVT97236"/>
    <property type="gene ID" value="EJB05_57544"/>
</dbReference>
<dbReference type="Proteomes" id="UP000324897">
    <property type="component" value="Unassembled WGS sequence"/>
</dbReference>
<evidence type="ECO:0000256" key="1">
    <source>
        <dbReference type="SAM" id="MobiDB-lite"/>
    </source>
</evidence>
<organism evidence="2 3">
    <name type="scientific">Eragrostis curvula</name>
    <name type="common">weeping love grass</name>
    <dbReference type="NCBI Taxonomy" id="38414"/>
    <lineage>
        <taxon>Eukaryota</taxon>
        <taxon>Viridiplantae</taxon>
        <taxon>Streptophyta</taxon>
        <taxon>Embryophyta</taxon>
        <taxon>Tracheophyta</taxon>
        <taxon>Spermatophyta</taxon>
        <taxon>Magnoliopsida</taxon>
        <taxon>Liliopsida</taxon>
        <taxon>Poales</taxon>
        <taxon>Poaceae</taxon>
        <taxon>PACMAD clade</taxon>
        <taxon>Chloridoideae</taxon>
        <taxon>Eragrostideae</taxon>
        <taxon>Eragrostidinae</taxon>
        <taxon>Eragrostis</taxon>
    </lineage>
</organism>
<feature type="region of interest" description="Disordered" evidence="1">
    <location>
        <begin position="45"/>
        <end position="68"/>
    </location>
</feature>
<accession>A0A5J9SEN7</accession>
<protein>
    <submittedName>
        <fullName evidence="2">Uncharacterized protein</fullName>
    </submittedName>
</protein>
<feature type="compositionally biased region" description="Low complexity" evidence="1">
    <location>
        <begin position="57"/>
        <end position="66"/>
    </location>
</feature>
<comment type="caution">
    <text evidence="2">The sequence shown here is derived from an EMBL/GenBank/DDBJ whole genome shotgun (WGS) entry which is preliminary data.</text>
</comment>
<feature type="compositionally biased region" description="Gly residues" evidence="1">
    <location>
        <begin position="8"/>
        <end position="17"/>
    </location>
</feature>
<dbReference type="EMBL" id="RWGY01001055">
    <property type="protein sequence ID" value="TVT97236.1"/>
    <property type="molecule type" value="Genomic_DNA"/>
</dbReference>
<evidence type="ECO:0000313" key="3">
    <source>
        <dbReference type="Proteomes" id="UP000324897"/>
    </source>
</evidence>
<evidence type="ECO:0000313" key="2">
    <source>
        <dbReference type="EMBL" id="TVT97236.1"/>
    </source>
</evidence>
<feature type="non-terminal residue" evidence="2">
    <location>
        <position position="1"/>
    </location>
</feature>
<proteinExistence type="predicted"/>
<name>A0A5J9SEN7_9POAL</name>
<feature type="region of interest" description="Disordered" evidence="1">
    <location>
        <begin position="1"/>
        <end position="20"/>
    </location>
</feature>
<sequence length="122" mass="12729">MAIEGMFTWGGGGVRQGGKGDWRSIHAVAAGGRGPTGRKRAAAVVSGHRRASGRQESASPSRPWGRPSRRALSVHALLDGARAGRNPSIDPSPTLIGIHCSYCLPTNFAGVPPSHETTSFDC</sequence>
<gene>
    <name evidence="2" type="ORF">EJB05_57544</name>
</gene>
<reference evidence="2 3" key="1">
    <citation type="journal article" date="2019" name="Sci. Rep.">
        <title>A high-quality genome of Eragrostis curvula grass provides insights into Poaceae evolution and supports new strategies to enhance forage quality.</title>
        <authorList>
            <person name="Carballo J."/>
            <person name="Santos B.A.C.M."/>
            <person name="Zappacosta D."/>
            <person name="Garbus I."/>
            <person name="Selva J.P."/>
            <person name="Gallo C.A."/>
            <person name="Diaz A."/>
            <person name="Albertini E."/>
            <person name="Caccamo M."/>
            <person name="Echenique V."/>
        </authorList>
    </citation>
    <scope>NUCLEOTIDE SEQUENCE [LARGE SCALE GENOMIC DNA]</scope>
    <source>
        <strain evidence="3">cv. Victoria</strain>
        <tissue evidence="2">Leaf</tissue>
    </source>
</reference>
<keyword evidence="3" id="KW-1185">Reference proteome</keyword>